<organism evidence="2 3">
    <name type="scientific">Molossus molossus</name>
    <name type="common">Pallas' mastiff bat</name>
    <name type="synonym">Vespertilio molossus</name>
    <dbReference type="NCBI Taxonomy" id="27622"/>
    <lineage>
        <taxon>Eukaryota</taxon>
        <taxon>Metazoa</taxon>
        <taxon>Chordata</taxon>
        <taxon>Craniata</taxon>
        <taxon>Vertebrata</taxon>
        <taxon>Euteleostomi</taxon>
        <taxon>Mammalia</taxon>
        <taxon>Eutheria</taxon>
        <taxon>Laurasiatheria</taxon>
        <taxon>Chiroptera</taxon>
        <taxon>Yangochiroptera</taxon>
        <taxon>Molossidae</taxon>
        <taxon>Molossus</taxon>
    </lineage>
</organism>
<keyword evidence="3" id="KW-1185">Reference proteome</keyword>
<proteinExistence type="predicted"/>
<dbReference type="InParanoid" id="A0A7J8I9P5"/>
<dbReference type="AlphaFoldDB" id="A0A7J8I9P5"/>
<protein>
    <submittedName>
        <fullName evidence="2">Uncharacterized protein</fullName>
    </submittedName>
</protein>
<evidence type="ECO:0000313" key="3">
    <source>
        <dbReference type="Proteomes" id="UP000550707"/>
    </source>
</evidence>
<reference evidence="2 3" key="1">
    <citation type="journal article" date="2020" name="Nature">
        <title>Six reference-quality genomes reveal evolution of bat adaptations.</title>
        <authorList>
            <person name="Jebb D."/>
            <person name="Huang Z."/>
            <person name="Pippel M."/>
            <person name="Hughes G.M."/>
            <person name="Lavrichenko K."/>
            <person name="Devanna P."/>
            <person name="Winkler S."/>
            <person name="Jermiin L.S."/>
            <person name="Skirmuntt E.C."/>
            <person name="Katzourakis A."/>
            <person name="Burkitt-Gray L."/>
            <person name="Ray D.A."/>
            <person name="Sullivan K.A.M."/>
            <person name="Roscito J.G."/>
            <person name="Kirilenko B.M."/>
            <person name="Davalos L.M."/>
            <person name="Corthals A.P."/>
            <person name="Power M.L."/>
            <person name="Jones G."/>
            <person name="Ransome R.D."/>
            <person name="Dechmann D.K.N."/>
            <person name="Locatelli A.G."/>
            <person name="Puechmaille S.J."/>
            <person name="Fedrigo O."/>
            <person name="Jarvis E.D."/>
            <person name="Hiller M."/>
            <person name="Vernes S.C."/>
            <person name="Myers E.W."/>
            <person name="Teeling E.C."/>
        </authorList>
    </citation>
    <scope>NUCLEOTIDE SEQUENCE [LARGE SCALE GENOMIC DNA]</scope>
    <source>
        <strain evidence="2">MMolMol1</strain>
        <tissue evidence="2">Muscle</tissue>
    </source>
</reference>
<comment type="caution">
    <text evidence="2">The sequence shown here is derived from an EMBL/GenBank/DDBJ whole genome shotgun (WGS) entry which is preliminary data.</text>
</comment>
<feature type="compositionally biased region" description="Polar residues" evidence="1">
    <location>
        <begin position="116"/>
        <end position="125"/>
    </location>
</feature>
<evidence type="ECO:0000313" key="2">
    <source>
        <dbReference type="EMBL" id="KAF6480789.1"/>
    </source>
</evidence>
<feature type="region of interest" description="Disordered" evidence="1">
    <location>
        <begin position="116"/>
        <end position="137"/>
    </location>
</feature>
<dbReference type="Proteomes" id="UP000550707">
    <property type="component" value="Unassembled WGS sequence"/>
</dbReference>
<accession>A0A7J8I9P5</accession>
<evidence type="ECO:0000256" key="1">
    <source>
        <dbReference type="SAM" id="MobiDB-lite"/>
    </source>
</evidence>
<name>A0A7J8I9P5_MOLMO</name>
<dbReference type="EMBL" id="JACASF010000004">
    <property type="protein sequence ID" value="KAF6480789.1"/>
    <property type="molecule type" value="Genomic_DNA"/>
</dbReference>
<gene>
    <name evidence="2" type="ORF">HJG59_010614</name>
</gene>
<sequence>MPLCPAGGDTSLGSRPLGWATLGNSLHDSPCPSEPNGLAPSLDEEQCCWGGDQKYPSDPCQLESLAIGVLFAWSSVYRNISLISPPRARPQGLTSEGSTLTTLTCLVDVVSHKLTSSPENVTQNHPIPHPSDHSSGD</sequence>